<evidence type="ECO:0000256" key="2">
    <source>
        <dbReference type="ARBA" id="ARBA00009748"/>
    </source>
</evidence>
<dbReference type="EMBL" id="JAEACU010000011">
    <property type="protein sequence ID" value="KAH7514747.1"/>
    <property type="molecule type" value="Genomic_DNA"/>
</dbReference>
<dbReference type="GO" id="GO:0006869">
    <property type="term" value="P:lipid transport"/>
    <property type="evidence" value="ECO:0007669"/>
    <property type="project" value="InterPro"/>
</dbReference>
<evidence type="ECO:0000256" key="5">
    <source>
        <dbReference type="ARBA" id="ARBA00023157"/>
    </source>
</evidence>
<dbReference type="PRINTS" id="PR00382">
    <property type="entry name" value="LIPIDTRNSFER"/>
</dbReference>
<comment type="caution">
    <text evidence="9">The sequence shown here is derived from an EMBL/GenBank/DDBJ whole genome shotgun (WGS) entry which is preliminary data.</text>
</comment>
<dbReference type="PANTHER" id="PTHR33076">
    <property type="entry name" value="NON-SPECIFIC LIPID-TRANSFER PROTEIN 2-RELATED"/>
    <property type="match status" value="1"/>
</dbReference>
<dbReference type="CDD" id="cd01960">
    <property type="entry name" value="nsLTP1"/>
    <property type="match status" value="1"/>
</dbReference>
<dbReference type="GO" id="GO:0008289">
    <property type="term" value="F:lipid binding"/>
    <property type="evidence" value="ECO:0007669"/>
    <property type="project" value="UniProtKB-KW"/>
</dbReference>
<dbReference type="AlphaFoldDB" id="A0A978UIW6"/>
<feature type="chain" id="PRO_5037179954" description="Non-specific lipid-transfer protein" evidence="7">
    <location>
        <begin position="27"/>
        <end position="141"/>
    </location>
</feature>
<accession>A0A978UIW6</accession>
<gene>
    <name evidence="9" type="ORF">FEM48_Zijuj11G0123400</name>
</gene>
<evidence type="ECO:0000256" key="7">
    <source>
        <dbReference type="SAM" id="SignalP"/>
    </source>
</evidence>
<keyword evidence="7" id="KW-0732">Signal</keyword>
<sequence length="141" mass="14261">MAISVALKVACIVVMCMVVGAPLAQAITCGQVASSVAPCINYLKTGGPVPPPCCNGVRALNNAAKTTPDRQATCNCLVNSAKSIPGLQPNLIAGLPGACGVNLPFKITPSTNCANGFARASSSEVARDMGVERIKLSAFGD</sequence>
<feature type="domain" description="Bifunctional inhibitor/plant lipid transfer protein/seed storage helical" evidence="8">
    <location>
        <begin position="29"/>
        <end position="113"/>
    </location>
</feature>
<protein>
    <recommendedName>
        <fullName evidence="6">Non-specific lipid-transfer protein</fullName>
    </recommendedName>
</protein>
<comment type="function">
    <text evidence="1 6">Plant non-specific lipid-transfer proteins transfer phospholipids as well as galactolipids across membranes. May play a role in wax or cutin deposition in the cell walls of expanding epidermal cells and certain secretory tissues.</text>
</comment>
<name>A0A978UIW6_ZIZJJ</name>
<dbReference type="FunFam" id="1.10.110.10:FF:000002">
    <property type="entry name" value="Non-specific lipid-transfer protein"/>
    <property type="match status" value="1"/>
</dbReference>
<evidence type="ECO:0000256" key="6">
    <source>
        <dbReference type="RuleBase" id="RU000628"/>
    </source>
</evidence>
<evidence type="ECO:0000313" key="9">
    <source>
        <dbReference type="EMBL" id="KAH7514747.1"/>
    </source>
</evidence>
<evidence type="ECO:0000256" key="1">
    <source>
        <dbReference type="ARBA" id="ARBA00003211"/>
    </source>
</evidence>
<evidence type="ECO:0000256" key="4">
    <source>
        <dbReference type="ARBA" id="ARBA00023121"/>
    </source>
</evidence>
<evidence type="ECO:0000259" key="8">
    <source>
        <dbReference type="SMART" id="SM00499"/>
    </source>
</evidence>
<reference evidence="9" key="1">
    <citation type="journal article" date="2021" name="Front. Plant Sci.">
        <title>Chromosome-Scale Genome Assembly for Chinese Sour Jujube and Insights Into Its Genome Evolution and Domestication Signature.</title>
        <authorList>
            <person name="Shen L.-Y."/>
            <person name="Luo H."/>
            <person name="Wang X.-L."/>
            <person name="Wang X.-M."/>
            <person name="Qiu X.-J."/>
            <person name="Liu H."/>
            <person name="Zhou S.-S."/>
            <person name="Jia K.-H."/>
            <person name="Nie S."/>
            <person name="Bao Y.-T."/>
            <person name="Zhang R.-G."/>
            <person name="Yun Q.-Z."/>
            <person name="Chai Y.-H."/>
            <person name="Lu J.-Y."/>
            <person name="Li Y."/>
            <person name="Zhao S.-W."/>
            <person name="Mao J.-F."/>
            <person name="Jia S.-G."/>
            <person name="Mao Y.-M."/>
        </authorList>
    </citation>
    <scope>NUCLEOTIDE SEQUENCE</scope>
    <source>
        <strain evidence="9">AT0</strain>
        <tissue evidence="9">Leaf</tissue>
    </source>
</reference>
<dbReference type="SMART" id="SM00499">
    <property type="entry name" value="AAI"/>
    <property type="match status" value="1"/>
</dbReference>
<dbReference type="Proteomes" id="UP000813462">
    <property type="component" value="Unassembled WGS sequence"/>
</dbReference>
<dbReference type="Gene3D" id="1.10.110.10">
    <property type="entry name" value="Plant lipid-transfer and hydrophobic proteins"/>
    <property type="match status" value="1"/>
</dbReference>
<dbReference type="InterPro" id="IPR000528">
    <property type="entry name" value="Plant_nsLTP"/>
</dbReference>
<dbReference type="SUPFAM" id="SSF47699">
    <property type="entry name" value="Bifunctional inhibitor/lipid-transfer protein/seed storage 2S albumin"/>
    <property type="match status" value="1"/>
</dbReference>
<proteinExistence type="inferred from homology"/>
<dbReference type="InterPro" id="IPR036312">
    <property type="entry name" value="Bifun_inhib/LTP/seed_sf"/>
</dbReference>
<keyword evidence="5" id="KW-1015">Disulfide bond</keyword>
<evidence type="ECO:0000256" key="3">
    <source>
        <dbReference type="ARBA" id="ARBA00022448"/>
    </source>
</evidence>
<organism evidence="9 10">
    <name type="scientific">Ziziphus jujuba var. spinosa</name>
    <dbReference type="NCBI Taxonomy" id="714518"/>
    <lineage>
        <taxon>Eukaryota</taxon>
        <taxon>Viridiplantae</taxon>
        <taxon>Streptophyta</taxon>
        <taxon>Embryophyta</taxon>
        <taxon>Tracheophyta</taxon>
        <taxon>Spermatophyta</taxon>
        <taxon>Magnoliopsida</taxon>
        <taxon>eudicotyledons</taxon>
        <taxon>Gunneridae</taxon>
        <taxon>Pentapetalae</taxon>
        <taxon>rosids</taxon>
        <taxon>fabids</taxon>
        <taxon>Rosales</taxon>
        <taxon>Rhamnaceae</taxon>
        <taxon>Paliureae</taxon>
        <taxon>Ziziphus</taxon>
    </lineage>
</organism>
<dbReference type="Pfam" id="PF00234">
    <property type="entry name" value="Tryp_alpha_amyl"/>
    <property type="match status" value="1"/>
</dbReference>
<evidence type="ECO:0000313" key="10">
    <source>
        <dbReference type="Proteomes" id="UP000813462"/>
    </source>
</evidence>
<keyword evidence="3 6" id="KW-0813">Transport</keyword>
<keyword evidence="4 6" id="KW-0446">Lipid-binding</keyword>
<comment type="similarity">
    <text evidence="2 6">Belongs to the plant LTP family.</text>
</comment>
<feature type="signal peptide" evidence="7">
    <location>
        <begin position="1"/>
        <end position="26"/>
    </location>
</feature>
<dbReference type="InterPro" id="IPR016140">
    <property type="entry name" value="Bifunc_inhib/LTP/seed_store"/>
</dbReference>